<dbReference type="AlphaFoldDB" id="A0A0G0PX11"/>
<comment type="caution">
    <text evidence="2">The sequence shown here is derived from an EMBL/GenBank/DDBJ whole genome shotgun (WGS) entry which is preliminary data.</text>
</comment>
<accession>A0A0G0PX11</accession>
<reference evidence="2 3" key="1">
    <citation type="journal article" date="2015" name="Nature">
        <title>rRNA introns, odd ribosomes, and small enigmatic genomes across a large radiation of phyla.</title>
        <authorList>
            <person name="Brown C.T."/>
            <person name="Hug L.A."/>
            <person name="Thomas B.C."/>
            <person name="Sharon I."/>
            <person name="Castelle C.J."/>
            <person name="Singh A."/>
            <person name="Wilkins M.J."/>
            <person name="Williams K.H."/>
            <person name="Banfield J.F."/>
        </authorList>
    </citation>
    <scope>NUCLEOTIDE SEQUENCE [LARGE SCALE GENOMIC DNA]</scope>
</reference>
<keyword evidence="1" id="KW-1133">Transmembrane helix</keyword>
<dbReference type="EMBL" id="LBVW01000006">
    <property type="protein sequence ID" value="KKQ93906.1"/>
    <property type="molecule type" value="Genomic_DNA"/>
</dbReference>
<evidence type="ECO:0000256" key="1">
    <source>
        <dbReference type="SAM" id="Phobius"/>
    </source>
</evidence>
<dbReference type="STRING" id="1618573.UT19_C0006G0034"/>
<organism evidence="2 3">
    <name type="scientific">Candidatus Woesebacteria bacterium GW2011_GWB1_39_10b</name>
    <dbReference type="NCBI Taxonomy" id="1618573"/>
    <lineage>
        <taxon>Bacteria</taxon>
        <taxon>Candidatus Woeseibacteriota</taxon>
    </lineage>
</organism>
<gene>
    <name evidence="2" type="ORF">UT19_C0006G0034</name>
</gene>
<dbReference type="Proteomes" id="UP000034932">
    <property type="component" value="Unassembled WGS sequence"/>
</dbReference>
<evidence type="ECO:0000313" key="2">
    <source>
        <dbReference type="EMBL" id="KKQ93906.1"/>
    </source>
</evidence>
<name>A0A0G0PX11_9BACT</name>
<sequence>MAGAERKPLSERVVELSKKADTVLIAVGAGIYVLFNAALGAAIVIGSVLTLIPAQAIERWLKKRRARAA</sequence>
<evidence type="ECO:0000313" key="3">
    <source>
        <dbReference type="Proteomes" id="UP000034932"/>
    </source>
</evidence>
<feature type="transmembrane region" description="Helical" evidence="1">
    <location>
        <begin position="23"/>
        <end position="54"/>
    </location>
</feature>
<proteinExistence type="predicted"/>
<keyword evidence="1" id="KW-0812">Transmembrane</keyword>
<protein>
    <submittedName>
        <fullName evidence="2">Uncharacterized protein</fullName>
    </submittedName>
</protein>
<keyword evidence="1" id="KW-0472">Membrane</keyword>